<protein>
    <submittedName>
        <fullName evidence="1">Uncharacterized protein</fullName>
    </submittedName>
</protein>
<sequence>MGGKHLKHPALRGLRIGRESNVKDRQLTFEQIKEQQRLKKLKKKRRKHE</sequence>
<dbReference type="Proteomes" id="UP000255213">
    <property type="component" value="Unassembled WGS sequence"/>
</dbReference>
<gene>
    <name evidence="1" type="ORF">NCTC12957_00384</name>
</gene>
<evidence type="ECO:0000313" key="2">
    <source>
        <dbReference type="Proteomes" id="UP000255213"/>
    </source>
</evidence>
<accession>A0A380ICN4</accession>
<name>A0A380ICN4_STRAI</name>
<dbReference type="EMBL" id="UHEN01000001">
    <property type="protein sequence ID" value="SUN06027.1"/>
    <property type="molecule type" value="Genomic_DNA"/>
</dbReference>
<evidence type="ECO:0000313" key="1">
    <source>
        <dbReference type="EMBL" id="SUN06027.1"/>
    </source>
</evidence>
<proteinExistence type="predicted"/>
<organism evidence="1 2">
    <name type="scientific">Streptococcus acidominimus</name>
    <dbReference type="NCBI Taxonomy" id="1326"/>
    <lineage>
        <taxon>Bacteria</taxon>
        <taxon>Bacillati</taxon>
        <taxon>Bacillota</taxon>
        <taxon>Bacilli</taxon>
        <taxon>Lactobacillales</taxon>
        <taxon>Streptococcaceae</taxon>
        <taxon>Streptococcus</taxon>
    </lineage>
</organism>
<reference evidence="1 2" key="1">
    <citation type="submission" date="2018-06" db="EMBL/GenBank/DDBJ databases">
        <authorList>
            <consortium name="Pathogen Informatics"/>
            <person name="Doyle S."/>
        </authorList>
    </citation>
    <scope>NUCLEOTIDE SEQUENCE [LARGE SCALE GENOMIC DNA]</scope>
    <source>
        <strain evidence="1 2">NCTC12957</strain>
    </source>
</reference>
<dbReference type="AlphaFoldDB" id="A0A380ICN4"/>